<keyword evidence="2" id="KW-1185">Reference proteome</keyword>
<evidence type="ECO:0000313" key="2">
    <source>
        <dbReference type="Proteomes" id="UP000790709"/>
    </source>
</evidence>
<protein>
    <submittedName>
        <fullName evidence="1">Uncharacterized protein</fullName>
    </submittedName>
</protein>
<name>A0ACB8AUG8_9AGAM</name>
<dbReference type="EMBL" id="MU267362">
    <property type="protein sequence ID" value="KAH7917002.1"/>
    <property type="molecule type" value="Genomic_DNA"/>
</dbReference>
<evidence type="ECO:0000313" key="1">
    <source>
        <dbReference type="EMBL" id="KAH7917002.1"/>
    </source>
</evidence>
<dbReference type="Proteomes" id="UP000790709">
    <property type="component" value="Unassembled WGS sequence"/>
</dbReference>
<comment type="caution">
    <text evidence="1">The sequence shown here is derived from an EMBL/GenBank/DDBJ whole genome shotgun (WGS) entry which is preliminary data.</text>
</comment>
<reference evidence="1" key="1">
    <citation type="journal article" date="2021" name="New Phytol.">
        <title>Evolutionary innovations through gain and loss of genes in the ectomycorrhizal Boletales.</title>
        <authorList>
            <person name="Wu G."/>
            <person name="Miyauchi S."/>
            <person name="Morin E."/>
            <person name="Kuo A."/>
            <person name="Drula E."/>
            <person name="Varga T."/>
            <person name="Kohler A."/>
            <person name="Feng B."/>
            <person name="Cao Y."/>
            <person name="Lipzen A."/>
            <person name="Daum C."/>
            <person name="Hundley H."/>
            <person name="Pangilinan J."/>
            <person name="Johnson J."/>
            <person name="Barry K."/>
            <person name="LaButti K."/>
            <person name="Ng V."/>
            <person name="Ahrendt S."/>
            <person name="Min B."/>
            <person name="Choi I.G."/>
            <person name="Park H."/>
            <person name="Plett J.M."/>
            <person name="Magnuson J."/>
            <person name="Spatafora J.W."/>
            <person name="Nagy L.G."/>
            <person name="Henrissat B."/>
            <person name="Grigoriev I.V."/>
            <person name="Yang Z.L."/>
            <person name="Xu J."/>
            <person name="Martin F.M."/>
        </authorList>
    </citation>
    <scope>NUCLEOTIDE SEQUENCE</scope>
    <source>
        <strain evidence="1">KUC20120723A-06</strain>
    </source>
</reference>
<gene>
    <name evidence="1" type="ORF">BV22DRAFT_1135793</name>
</gene>
<sequence>MMLQRFPLRTPSGTSQRPSRTGPVPGNPKPTSKGSTTGQKVGPIHIPGLAAPAGTEFLTGPPSCSSSSSVLGTALSSRRGHSRNPSAVSAVPSASGIPKAVPDFSRPPPSPTSSLDDPISIQIGSRRSRESEEPRDPTQLTPRRTKRLKVYANQLAEKHGISKQELSSFIDTGDIFVMLVDIKANLIQKNENQQGSELGDLKELIESTPFQTALKVRLTACLMSPNITAYVTDTQQHIMVSSAVHGVYHNFED</sequence>
<accession>A0ACB8AUG8</accession>
<proteinExistence type="predicted"/>
<organism evidence="1 2">
    <name type="scientific">Leucogyrophana mollusca</name>
    <dbReference type="NCBI Taxonomy" id="85980"/>
    <lineage>
        <taxon>Eukaryota</taxon>
        <taxon>Fungi</taxon>
        <taxon>Dikarya</taxon>
        <taxon>Basidiomycota</taxon>
        <taxon>Agaricomycotina</taxon>
        <taxon>Agaricomycetes</taxon>
        <taxon>Agaricomycetidae</taxon>
        <taxon>Boletales</taxon>
        <taxon>Boletales incertae sedis</taxon>
        <taxon>Leucogyrophana</taxon>
    </lineage>
</organism>